<dbReference type="InterPro" id="IPR001310">
    <property type="entry name" value="Histidine_triad_HIT"/>
</dbReference>
<dbReference type="PROSITE" id="PS51084">
    <property type="entry name" value="HIT_2"/>
    <property type="match status" value="1"/>
</dbReference>
<evidence type="ECO:0000256" key="3">
    <source>
        <dbReference type="PROSITE-ProRule" id="PRU00464"/>
    </source>
</evidence>
<dbReference type="PANTHER" id="PTHR46648:SF1">
    <property type="entry name" value="ADENOSINE 5'-MONOPHOSPHORAMIDASE HNT1"/>
    <property type="match status" value="1"/>
</dbReference>
<dbReference type="EMBL" id="CP003731">
    <property type="protein sequence ID" value="AFO52042.1"/>
    <property type="molecule type" value="Genomic_DNA"/>
</dbReference>
<dbReference type="PATRIC" id="fig|1212765.3.peg.520"/>
<dbReference type="GO" id="GO:0003824">
    <property type="term" value="F:catalytic activity"/>
    <property type="evidence" value="ECO:0007669"/>
    <property type="project" value="InterPro"/>
</dbReference>
<dbReference type="OrthoDB" id="9784774at2"/>
<dbReference type="PROSITE" id="PS00892">
    <property type="entry name" value="HIT_1"/>
    <property type="match status" value="1"/>
</dbReference>
<dbReference type="HOGENOM" id="CLU_056776_3_2_14"/>
<proteinExistence type="predicted"/>
<dbReference type="GO" id="GO:0009117">
    <property type="term" value="P:nucleotide metabolic process"/>
    <property type="evidence" value="ECO:0007669"/>
    <property type="project" value="TreeGrafter"/>
</dbReference>
<feature type="active site" description="Tele-AMP-histidine intermediate" evidence="1">
    <location>
        <position position="102"/>
    </location>
</feature>
<dbReference type="STRING" id="1212765.MHLP_02310"/>
<keyword evidence="6" id="KW-1185">Reference proteome</keyword>
<evidence type="ECO:0000259" key="4">
    <source>
        <dbReference type="PROSITE" id="PS51084"/>
    </source>
</evidence>
<dbReference type="Pfam" id="PF01230">
    <property type="entry name" value="HIT"/>
    <property type="match status" value="1"/>
</dbReference>
<reference evidence="6" key="2">
    <citation type="submission" date="2012-07" db="EMBL/GenBank/DDBJ databases">
        <title>Complete genome sequence of 'Candidatus Mycoplasma haemolamae'.</title>
        <authorList>
            <person name="Guimaraes A.M.S."/>
            <person name="Toth B."/>
            <person name="Santos A.P."/>
            <person name="Nascimento N.C."/>
            <person name="Sojka J.E."/>
            <person name="Messick J.B."/>
        </authorList>
    </citation>
    <scope>NUCLEOTIDE SEQUENCE [LARGE SCALE GENOMIC DNA]</scope>
    <source>
        <strain evidence="6">Purdue</strain>
    </source>
</reference>
<dbReference type="InterPro" id="IPR036265">
    <property type="entry name" value="HIT-like_sf"/>
</dbReference>
<dbReference type="Gene3D" id="3.30.428.10">
    <property type="entry name" value="HIT-like"/>
    <property type="match status" value="1"/>
</dbReference>
<feature type="short sequence motif" description="Histidine triad motif" evidence="2 3">
    <location>
        <begin position="100"/>
        <end position="104"/>
    </location>
</feature>
<evidence type="ECO:0000256" key="2">
    <source>
        <dbReference type="PIRSR" id="PIRSR601310-3"/>
    </source>
</evidence>
<dbReference type="AlphaFoldDB" id="I7C6B8"/>
<feature type="domain" description="HIT" evidence="4">
    <location>
        <begin position="6"/>
        <end position="109"/>
    </location>
</feature>
<gene>
    <name evidence="5" type="ordered locus">MHLP_02310</name>
</gene>
<dbReference type="InterPro" id="IPR019808">
    <property type="entry name" value="Histidine_triad_CS"/>
</dbReference>
<accession>I7C6B8</accession>
<evidence type="ECO:0000313" key="5">
    <source>
        <dbReference type="EMBL" id="AFO52042.1"/>
    </source>
</evidence>
<dbReference type="PANTHER" id="PTHR46648">
    <property type="entry name" value="HIT FAMILY PROTEIN 1"/>
    <property type="match status" value="1"/>
</dbReference>
<dbReference type="SUPFAM" id="SSF54197">
    <property type="entry name" value="HIT-like"/>
    <property type="match status" value="1"/>
</dbReference>
<evidence type="ECO:0000313" key="6">
    <source>
        <dbReference type="Proteomes" id="UP000006502"/>
    </source>
</evidence>
<evidence type="ECO:0000256" key="1">
    <source>
        <dbReference type="PIRSR" id="PIRSR601310-1"/>
    </source>
</evidence>
<organism evidence="5 6">
    <name type="scientific">Mycoplasma haematolamae (strain Purdue)</name>
    <dbReference type="NCBI Taxonomy" id="1212765"/>
    <lineage>
        <taxon>Bacteria</taxon>
        <taxon>Bacillati</taxon>
        <taxon>Mycoplasmatota</taxon>
        <taxon>Mollicutes</taxon>
        <taxon>Mycoplasmataceae</taxon>
        <taxon>Mycoplasma</taxon>
    </lineage>
</organism>
<reference evidence="5 6" key="1">
    <citation type="journal article" date="2012" name="J. Bacteriol.">
        <title>Genome Sequence of "Candidatus Mycoplasma haemolamae" Strain Purdue, a Red Blood Cell Pathogen of Alpacas (Vicugna pacos) and Llamas (Lama glama).</title>
        <authorList>
            <person name="Guimaraes A.M."/>
            <person name="Toth B."/>
            <person name="Santos A.P."/>
            <person name="do Nascimento N.C."/>
            <person name="Kritchevsky J.E."/>
            <person name="Messick J.B."/>
        </authorList>
    </citation>
    <scope>NUCLEOTIDE SEQUENCE [LARGE SCALE GENOMIC DNA]</scope>
    <source>
        <strain evidence="5 6">Purdue</strain>
    </source>
</reference>
<protein>
    <submittedName>
        <fullName evidence="5">HIT protein</fullName>
    </submittedName>
</protein>
<dbReference type="Proteomes" id="UP000006502">
    <property type="component" value="Chromosome"/>
</dbReference>
<sequence>MPADCVFCKIAADLANHKDVIDEGSYTFVIPDINPVSPGHALVITKRHYKNFSSTPDEALEEVAVMAKRYALSVKEKDSRVKGFNYVSNEGKEAKQVVFHLHLHVIPRY</sequence>
<name>I7C6B8_MYCHA</name>
<dbReference type="InterPro" id="IPR011146">
    <property type="entry name" value="HIT-like"/>
</dbReference>
<dbReference type="KEGG" id="mhl:MHLP_02310"/>